<dbReference type="Pfam" id="PF00975">
    <property type="entry name" value="Thioesterase"/>
    <property type="match status" value="1"/>
</dbReference>
<feature type="domain" description="Thioesterase" evidence="2">
    <location>
        <begin position="22"/>
        <end position="240"/>
    </location>
</feature>
<dbReference type="Proteomes" id="UP001596972">
    <property type="component" value="Unassembled WGS sequence"/>
</dbReference>
<dbReference type="SUPFAM" id="SSF53474">
    <property type="entry name" value="alpha/beta-Hydrolases"/>
    <property type="match status" value="1"/>
</dbReference>
<keyword evidence="4" id="KW-1185">Reference proteome</keyword>
<dbReference type="PANTHER" id="PTHR11487:SF0">
    <property type="entry name" value="S-ACYL FATTY ACID SYNTHASE THIOESTERASE, MEDIUM CHAIN"/>
    <property type="match status" value="1"/>
</dbReference>
<reference evidence="4" key="1">
    <citation type="journal article" date="2019" name="Int. J. Syst. Evol. Microbiol.">
        <title>The Global Catalogue of Microorganisms (GCM) 10K type strain sequencing project: providing services to taxonomists for standard genome sequencing and annotation.</title>
        <authorList>
            <consortium name="The Broad Institute Genomics Platform"/>
            <consortium name="The Broad Institute Genome Sequencing Center for Infectious Disease"/>
            <person name="Wu L."/>
            <person name="Ma J."/>
        </authorList>
    </citation>
    <scope>NUCLEOTIDE SEQUENCE [LARGE SCALE GENOMIC DNA]</scope>
    <source>
        <strain evidence="4">JCM 31202</strain>
    </source>
</reference>
<proteinExistence type="inferred from homology"/>
<dbReference type="InterPro" id="IPR001031">
    <property type="entry name" value="Thioesterase"/>
</dbReference>
<gene>
    <name evidence="3" type="ORF">ACFQ11_29850</name>
</gene>
<accession>A0ABW3EZ34</accession>
<evidence type="ECO:0000256" key="1">
    <source>
        <dbReference type="ARBA" id="ARBA00007169"/>
    </source>
</evidence>
<evidence type="ECO:0000259" key="2">
    <source>
        <dbReference type="Pfam" id="PF00975"/>
    </source>
</evidence>
<name>A0ABW3EZ34_9ACTN</name>
<dbReference type="EMBL" id="JBHTJA010000092">
    <property type="protein sequence ID" value="MFD0904622.1"/>
    <property type="molecule type" value="Genomic_DNA"/>
</dbReference>
<dbReference type="RefSeq" id="WP_378304673.1">
    <property type="nucleotide sequence ID" value="NZ_JBHTJA010000092.1"/>
</dbReference>
<dbReference type="InterPro" id="IPR029058">
    <property type="entry name" value="AB_hydrolase_fold"/>
</dbReference>
<evidence type="ECO:0000313" key="3">
    <source>
        <dbReference type="EMBL" id="MFD0904622.1"/>
    </source>
</evidence>
<comment type="similarity">
    <text evidence="1">Belongs to the thioesterase family.</text>
</comment>
<dbReference type="Gene3D" id="3.40.50.1820">
    <property type="entry name" value="alpha/beta hydrolase"/>
    <property type="match status" value="1"/>
</dbReference>
<organism evidence="3 4">
    <name type="scientific">Actinomadura sediminis</name>
    <dbReference type="NCBI Taxonomy" id="1038904"/>
    <lineage>
        <taxon>Bacteria</taxon>
        <taxon>Bacillati</taxon>
        <taxon>Actinomycetota</taxon>
        <taxon>Actinomycetes</taxon>
        <taxon>Streptosporangiales</taxon>
        <taxon>Thermomonosporaceae</taxon>
        <taxon>Actinomadura</taxon>
    </lineage>
</organism>
<comment type="caution">
    <text evidence="3">The sequence shown here is derived from an EMBL/GenBank/DDBJ whole genome shotgun (WGS) entry which is preliminary data.</text>
</comment>
<sequence>MPNPVGDLWIRRFHPSAGATARLVCFPHAGGAASFFRPVSAALAPDVEVLALQYPGRQDRRAETPVRDLHRLADETYAALRPHLGDRPAFFGHSMGAALAYEVALRAERDGLGPRVLVASGRRAPSRHRTEDVHRRDDDGIIAEIRGLNGTESRVLDEEEILRAALPALRADYHAIETYRTSGTATLSCPVAVFVGDADPQVTPDEARAWREHTSGALELHTFRGGHFYLTARPAETIDRLVKVLHAHG</sequence>
<protein>
    <submittedName>
        <fullName evidence="3">Thioesterase II family protein</fullName>
    </submittedName>
</protein>
<dbReference type="InterPro" id="IPR012223">
    <property type="entry name" value="TEII"/>
</dbReference>
<dbReference type="PANTHER" id="PTHR11487">
    <property type="entry name" value="THIOESTERASE"/>
    <property type="match status" value="1"/>
</dbReference>
<evidence type="ECO:0000313" key="4">
    <source>
        <dbReference type="Proteomes" id="UP001596972"/>
    </source>
</evidence>